<dbReference type="RefSeq" id="WP_090971859.1">
    <property type="nucleotide sequence ID" value="NZ_FOLL01000003.1"/>
</dbReference>
<comment type="catalytic activity">
    <reaction evidence="1">
        <text>(4aS,6R)-4a-hydroxy-L-erythro-5,6,7,8-tetrahydrobiopterin = (6R)-L-erythro-6,7-dihydrobiopterin + H2O</text>
        <dbReference type="Rhea" id="RHEA:11920"/>
        <dbReference type="ChEBI" id="CHEBI:15377"/>
        <dbReference type="ChEBI" id="CHEBI:15642"/>
        <dbReference type="ChEBI" id="CHEBI:43120"/>
        <dbReference type="EC" id="4.2.1.96"/>
    </reaction>
</comment>
<name>A0A1I1FQB9_9SPHI</name>
<dbReference type="EMBL" id="FOLL01000003">
    <property type="protein sequence ID" value="SFC01202.1"/>
    <property type="molecule type" value="Genomic_DNA"/>
</dbReference>
<dbReference type="SUPFAM" id="SSF55248">
    <property type="entry name" value="PCD-like"/>
    <property type="match status" value="1"/>
</dbReference>
<dbReference type="OrthoDB" id="9794987at2"/>
<dbReference type="GO" id="GO:0008124">
    <property type="term" value="F:4-alpha-hydroxytetrahydrobiopterin dehydratase activity"/>
    <property type="evidence" value="ECO:0007669"/>
    <property type="project" value="UniProtKB-EC"/>
</dbReference>
<evidence type="ECO:0000313" key="5">
    <source>
        <dbReference type="EMBL" id="SFC01202.1"/>
    </source>
</evidence>
<proteinExistence type="inferred from homology"/>
<dbReference type="Pfam" id="PF01329">
    <property type="entry name" value="Pterin_4a"/>
    <property type="match status" value="1"/>
</dbReference>
<dbReference type="PANTHER" id="PTHR12599">
    <property type="entry name" value="PTERIN-4-ALPHA-CARBINOLAMINE DEHYDRATASE"/>
    <property type="match status" value="1"/>
</dbReference>
<evidence type="ECO:0000256" key="3">
    <source>
        <dbReference type="ARBA" id="ARBA00013252"/>
    </source>
</evidence>
<dbReference type="STRING" id="623281.SAMN05421747_10381"/>
<dbReference type="InterPro" id="IPR001533">
    <property type="entry name" value="Pterin_deHydtase"/>
</dbReference>
<keyword evidence="4" id="KW-0456">Lyase</keyword>
<comment type="similarity">
    <text evidence="2">Belongs to the pterin-4-alpha-carbinolamine dehydratase family.</text>
</comment>
<reference evidence="5 6" key="1">
    <citation type="submission" date="2016-10" db="EMBL/GenBank/DDBJ databases">
        <authorList>
            <person name="de Groot N.N."/>
        </authorList>
    </citation>
    <scope>NUCLEOTIDE SEQUENCE [LARGE SCALE GENOMIC DNA]</scope>
    <source>
        <strain evidence="5 6">DSM 22900</strain>
    </source>
</reference>
<gene>
    <name evidence="5" type="ORF">SAMN05421747_10381</name>
</gene>
<keyword evidence="6" id="KW-1185">Reference proteome</keyword>
<dbReference type="AlphaFoldDB" id="A0A1I1FQB9"/>
<dbReference type="EC" id="4.2.1.96" evidence="3"/>
<accession>A0A1I1FQB9</accession>
<evidence type="ECO:0000256" key="1">
    <source>
        <dbReference type="ARBA" id="ARBA00001554"/>
    </source>
</evidence>
<evidence type="ECO:0000256" key="4">
    <source>
        <dbReference type="ARBA" id="ARBA00023239"/>
    </source>
</evidence>
<dbReference type="Proteomes" id="UP000199577">
    <property type="component" value="Unassembled WGS sequence"/>
</dbReference>
<evidence type="ECO:0000313" key="6">
    <source>
        <dbReference type="Proteomes" id="UP000199577"/>
    </source>
</evidence>
<dbReference type="Gene3D" id="3.30.1360.20">
    <property type="entry name" value="Transcriptional coactivator/pterin dehydratase"/>
    <property type="match status" value="1"/>
</dbReference>
<sequence>MWQKKDNTLYRSFTFADFAEAFGFMVKVALLAEKQNHHPTWSNSWNKVEIWLSTHDAGNTVTEKDRKLAEAIDKLVG</sequence>
<protein>
    <recommendedName>
        <fullName evidence="3">4a-hydroxytetrahydrobiopterin dehydratase</fullName>
        <ecNumber evidence="3">4.2.1.96</ecNumber>
    </recommendedName>
</protein>
<organism evidence="5 6">
    <name type="scientific">Parapedobacter composti</name>
    <dbReference type="NCBI Taxonomy" id="623281"/>
    <lineage>
        <taxon>Bacteria</taxon>
        <taxon>Pseudomonadati</taxon>
        <taxon>Bacteroidota</taxon>
        <taxon>Sphingobacteriia</taxon>
        <taxon>Sphingobacteriales</taxon>
        <taxon>Sphingobacteriaceae</taxon>
        <taxon>Parapedobacter</taxon>
    </lineage>
</organism>
<dbReference type="InterPro" id="IPR036428">
    <property type="entry name" value="PCD_sf"/>
</dbReference>
<evidence type="ECO:0000256" key="2">
    <source>
        <dbReference type="ARBA" id="ARBA00006472"/>
    </source>
</evidence>
<dbReference type="GO" id="GO:0006729">
    <property type="term" value="P:tetrahydrobiopterin biosynthetic process"/>
    <property type="evidence" value="ECO:0007669"/>
    <property type="project" value="InterPro"/>
</dbReference>
<dbReference type="PANTHER" id="PTHR12599:SF0">
    <property type="entry name" value="PTERIN-4-ALPHA-CARBINOLAMINE DEHYDRATASE"/>
    <property type="match status" value="1"/>
</dbReference>